<reference evidence="1" key="1">
    <citation type="submission" date="2023-07" db="EMBL/GenBank/DDBJ databases">
        <title>Black Yeasts Isolated from many extreme environments.</title>
        <authorList>
            <person name="Coleine C."/>
            <person name="Stajich J.E."/>
            <person name="Selbmann L."/>
        </authorList>
    </citation>
    <scope>NUCLEOTIDE SEQUENCE</scope>
    <source>
        <strain evidence="1">CCFEE 5714</strain>
    </source>
</reference>
<evidence type="ECO:0000313" key="1">
    <source>
        <dbReference type="EMBL" id="KAK3711347.1"/>
    </source>
</evidence>
<comment type="caution">
    <text evidence="1">The sequence shown here is derived from an EMBL/GenBank/DDBJ whole genome shotgun (WGS) entry which is preliminary data.</text>
</comment>
<dbReference type="Proteomes" id="UP001281147">
    <property type="component" value="Unassembled WGS sequence"/>
</dbReference>
<name>A0ACC3N777_9PEZI</name>
<proteinExistence type="predicted"/>
<accession>A0ACC3N777</accession>
<keyword evidence="2" id="KW-1185">Reference proteome</keyword>
<gene>
    <name evidence="1" type="ORF">LTR37_009727</name>
</gene>
<protein>
    <submittedName>
        <fullName evidence="1">Uncharacterized protein</fullName>
    </submittedName>
</protein>
<organism evidence="1 2">
    <name type="scientific">Vermiconidia calcicola</name>
    <dbReference type="NCBI Taxonomy" id="1690605"/>
    <lineage>
        <taxon>Eukaryota</taxon>
        <taxon>Fungi</taxon>
        <taxon>Dikarya</taxon>
        <taxon>Ascomycota</taxon>
        <taxon>Pezizomycotina</taxon>
        <taxon>Dothideomycetes</taxon>
        <taxon>Dothideomycetidae</taxon>
        <taxon>Mycosphaerellales</taxon>
        <taxon>Extremaceae</taxon>
        <taxon>Vermiconidia</taxon>
    </lineage>
</organism>
<sequence length="352" mass="38460">MTLHLGLPHAHHRSTEQQQEIREAKKLLKERIQDDWDYPPLPASQSSVRRSRTAGGGVENKIAGFRFHTPDDYTSEALASGAPAHLGFEAVDWHEREYSSDESETDSPTSTNSRDSKQRGYRFEGPDSVAAQISDRKLARKRKRQEALDKEVTWNDGLAHWLARRDAWCGAHTAQQVQILESGTDVHASSSSASIASTPRTSTSSTTSVTSQVVSSPSTTPELALEQPAVNAIPPGPSSEVLVPVAPPILVNHPIRRRITPDIYPEIYTKIILQSRTPSVPINLAVLIRALIQGWKDDGEWPPKQGSVEKSVGRKKSSGHESALKHGVKAVGKILRITGGESSMSSNAKEKG</sequence>
<dbReference type="EMBL" id="JAUTXU010000077">
    <property type="protein sequence ID" value="KAK3711347.1"/>
    <property type="molecule type" value="Genomic_DNA"/>
</dbReference>
<evidence type="ECO:0000313" key="2">
    <source>
        <dbReference type="Proteomes" id="UP001281147"/>
    </source>
</evidence>